<feature type="compositionally biased region" description="Low complexity" evidence="2">
    <location>
        <begin position="726"/>
        <end position="738"/>
    </location>
</feature>
<feature type="region of interest" description="Disordered" evidence="2">
    <location>
        <begin position="826"/>
        <end position="968"/>
    </location>
</feature>
<sequence length="1002" mass="101557">MSLCTARLTTGAALAPQPCAGTACKRQLVRAQATSAAKPAVAPPACTGGWAAAERVQLGASDLLVSRCCLGTMTWGEQNTEQEAHQQLSCAVDEYGLNFIDTAEIYPVPPREETQGATERYIGSWLAAGGAQREDIVLATKVSGYGRQTWLRKAGTLPRVDAANIEEAVDASLARLQTDYVDLLQIHWPDRYVPLFGAGGYDIANEREGDVPFEEQLRGMERVVMAGKVRHIGVSNETSFGVMRFIQAAEQAGLPRIVSIQNSYSLAVRGSFETDLAEVCAPRNCNVGLLAYSPLAAGSLSGKYIEGGAAAEKGRFNYFPGYMARYNKSLAKEAVQEYVAVACKHGITPVQLALAWCNSRWFVASSIIGATSITQLRENIEAFDVQLSEEALADVNAVFRPLQAACRDVLPSMATPGAAPLGHRGSDDFADALEAAMSTMHDDDMLLSGGTGELTIDNIHNLTTAPQHSGRIPSYTELGSAGLSLSSLPPPLQHLPQHTGPTHIGDIIPKARPTSSSASSQLSVEVPRRSGDPEDEVVSPLPHVASARKTTPTGKSGGASVGGSRPGSGGSAGLTSPSSGGKGKLPRVAMLSKPPPKKEEPLSPQKPTWGATRSPGARSAGPSPRPSPAGRANSATQVQRSSASAPGSRIPRPGTGGTARSLAVEDASGAALLRTAPAASPQRTAPAANGSPMKASSPAAKLATPQRSFGGNSSGRVPASPAAHVSGPLPASPAARLSGPPPASPAASRLSSTAPVSPGLRANGAASSTAGRDSLTARTLSGRASGTARPSAAAAAVAKMDTRQQLEDIMRDLQDIKKDLGLSTDAEAPAAAAPAAASGAAVAAAGPAGVTAEPAAPEPPAAEPAAAEPAPALEEPEEAAATEAAAGDAEPAAAPGVEPEAPAEDAAAAAAAAAQEAVEQAAAAAAAQEEARKAEAAAAEEQAEAAPEAAPAEEPPLPSSTAAACIEGPAGKAGELPAAALETAPQPADAAAAKQCCACSVM</sequence>
<accession>A0A2P6VHP0</accession>
<keyword evidence="5" id="KW-1185">Reference proteome</keyword>
<feature type="compositionally biased region" description="Low complexity" evidence="2">
    <location>
        <begin position="826"/>
        <end position="855"/>
    </location>
</feature>
<feature type="compositionally biased region" description="Polar residues" evidence="2">
    <location>
        <begin position="705"/>
        <end position="715"/>
    </location>
</feature>
<feature type="compositionally biased region" description="Low complexity" evidence="2">
    <location>
        <begin position="781"/>
        <end position="798"/>
    </location>
</feature>
<organism evidence="4 5">
    <name type="scientific">Micractinium conductrix</name>
    <dbReference type="NCBI Taxonomy" id="554055"/>
    <lineage>
        <taxon>Eukaryota</taxon>
        <taxon>Viridiplantae</taxon>
        <taxon>Chlorophyta</taxon>
        <taxon>core chlorophytes</taxon>
        <taxon>Trebouxiophyceae</taxon>
        <taxon>Chlorellales</taxon>
        <taxon>Chlorellaceae</taxon>
        <taxon>Chlorella clade</taxon>
        <taxon>Micractinium</taxon>
    </lineage>
</organism>
<dbReference type="Pfam" id="PF00248">
    <property type="entry name" value="Aldo_ket_red"/>
    <property type="match status" value="1"/>
</dbReference>
<feature type="compositionally biased region" description="Low complexity" evidence="2">
    <location>
        <begin position="936"/>
        <end position="952"/>
    </location>
</feature>
<evidence type="ECO:0000256" key="1">
    <source>
        <dbReference type="ARBA" id="ARBA00023002"/>
    </source>
</evidence>
<dbReference type="STRING" id="554055.A0A2P6VHP0"/>
<dbReference type="InterPro" id="IPR020471">
    <property type="entry name" value="AKR"/>
</dbReference>
<feature type="domain" description="NADP-dependent oxidoreductase" evidence="3">
    <location>
        <begin position="69"/>
        <end position="398"/>
    </location>
</feature>
<dbReference type="PANTHER" id="PTHR43364">
    <property type="entry name" value="NADH-SPECIFIC METHYLGLYOXAL REDUCTASE-RELATED"/>
    <property type="match status" value="1"/>
</dbReference>
<keyword evidence="1" id="KW-0560">Oxidoreductase</keyword>
<dbReference type="PRINTS" id="PR00069">
    <property type="entry name" value="ALDKETRDTASE"/>
</dbReference>
<dbReference type="InterPro" id="IPR036812">
    <property type="entry name" value="NAD(P)_OxRdtase_dom_sf"/>
</dbReference>
<dbReference type="OrthoDB" id="2310150at2759"/>
<dbReference type="PANTHER" id="PTHR43364:SF4">
    <property type="entry name" value="NAD(P)-LINKED OXIDOREDUCTASE SUPERFAMILY PROTEIN"/>
    <property type="match status" value="1"/>
</dbReference>
<name>A0A2P6VHP0_9CHLO</name>
<feature type="compositionally biased region" description="Gly residues" evidence="2">
    <location>
        <begin position="555"/>
        <end position="572"/>
    </location>
</feature>
<feature type="region of interest" description="Disordered" evidence="2">
    <location>
        <begin position="486"/>
        <end position="801"/>
    </location>
</feature>
<proteinExistence type="predicted"/>
<feature type="compositionally biased region" description="Low complexity" evidence="2">
    <location>
        <begin position="602"/>
        <end position="635"/>
    </location>
</feature>
<protein>
    <submittedName>
        <fullName evidence="4">Aldo-keto reductase-like</fullName>
    </submittedName>
</protein>
<dbReference type="GO" id="GO:0016491">
    <property type="term" value="F:oxidoreductase activity"/>
    <property type="evidence" value="ECO:0007669"/>
    <property type="project" value="UniProtKB-KW"/>
</dbReference>
<dbReference type="AlphaFoldDB" id="A0A2P6VHP0"/>
<dbReference type="EMBL" id="LHPF02000006">
    <property type="protein sequence ID" value="PSC73609.1"/>
    <property type="molecule type" value="Genomic_DNA"/>
</dbReference>
<feature type="compositionally biased region" description="Polar residues" evidence="2">
    <location>
        <begin position="765"/>
        <end position="779"/>
    </location>
</feature>
<evidence type="ECO:0000313" key="4">
    <source>
        <dbReference type="EMBL" id="PSC73609.1"/>
    </source>
</evidence>
<evidence type="ECO:0000256" key="2">
    <source>
        <dbReference type="SAM" id="MobiDB-lite"/>
    </source>
</evidence>
<feature type="compositionally biased region" description="Polar residues" evidence="2">
    <location>
        <begin position="636"/>
        <end position="645"/>
    </location>
</feature>
<evidence type="ECO:0000259" key="3">
    <source>
        <dbReference type="Pfam" id="PF00248"/>
    </source>
</evidence>
<feature type="compositionally biased region" description="Low complexity" evidence="2">
    <location>
        <begin position="881"/>
        <end position="928"/>
    </location>
</feature>
<dbReference type="CDD" id="cd19094">
    <property type="entry name" value="AKR_Tas-like"/>
    <property type="match status" value="1"/>
</dbReference>
<evidence type="ECO:0000313" key="5">
    <source>
        <dbReference type="Proteomes" id="UP000239649"/>
    </source>
</evidence>
<dbReference type="InterPro" id="IPR050523">
    <property type="entry name" value="AKR_Detox_Biosynth"/>
</dbReference>
<comment type="caution">
    <text evidence="4">The sequence shown here is derived from an EMBL/GenBank/DDBJ whole genome shotgun (WGS) entry which is preliminary data.</text>
</comment>
<dbReference type="Proteomes" id="UP000239649">
    <property type="component" value="Unassembled WGS sequence"/>
</dbReference>
<dbReference type="PROSITE" id="PS51257">
    <property type="entry name" value="PROKAR_LIPOPROTEIN"/>
    <property type="match status" value="1"/>
</dbReference>
<dbReference type="Gene3D" id="3.20.20.100">
    <property type="entry name" value="NADP-dependent oxidoreductase domain"/>
    <property type="match status" value="1"/>
</dbReference>
<feature type="compositionally biased region" description="Low complexity" evidence="2">
    <location>
        <begin position="745"/>
        <end position="755"/>
    </location>
</feature>
<dbReference type="SUPFAM" id="SSF51430">
    <property type="entry name" value="NAD(P)-linked oxidoreductase"/>
    <property type="match status" value="1"/>
</dbReference>
<reference evidence="4 5" key="1">
    <citation type="journal article" date="2018" name="Plant J.">
        <title>Genome sequences of Chlorella sorokiniana UTEX 1602 and Micractinium conductrix SAG 241.80: implications to maltose excretion by a green alga.</title>
        <authorList>
            <person name="Arriola M.B."/>
            <person name="Velmurugan N."/>
            <person name="Zhang Y."/>
            <person name="Plunkett M.H."/>
            <person name="Hondzo H."/>
            <person name="Barney B.M."/>
        </authorList>
    </citation>
    <scope>NUCLEOTIDE SEQUENCE [LARGE SCALE GENOMIC DNA]</scope>
    <source>
        <strain evidence="4 5">SAG 241.80</strain>
    </source>
</reference>
<feature type="compositionally biased region" description="Low complexity" evidence="2">
    <location>
        <begin position="863"/>
        <end position="873"/>
    </location>
</feature>
<gene>
    <name evidence="4" type="ORF">C2E20_2882</name>
</gene>
<dbReference type="InterPro" id="IPR023210">
    <property type="entry name" value="NADP_OxRdtase_dom"/>
</dbReference>